<dbReference type="OrthoDB" id="4215304at2759"/>
<keyword evidence="2" id="KW-0378">Hydrolase</keyword>
<dbReference type="PANTHER" id="PTHR30480:SF16">
    <property type="entry name" value="GLYCOSIDE HYDROLASE FAMILY 3 DOMAIN PROTEIN"/>
    <property type="match status" value="1"/>
</dbReference>
<gene>
    <name evidence="5" type="ORF">CONPUDRAFT_130068</name>
</gene>
<evidence type="ECO:0000256" key="2">
    <source>
        <dbReference type="ARBA" id="ARBA00022801"/>
    </source>
</evidence>
<dbReference type="AlphaFoldDB" id="A0A5M3MCK2"/>
<dbReference type="EMBL" id="JH711585">
    <property type="protein sequence ID" value="EIW76982.1"/>
    <property type="molecule type" value="Genomic_DNA"/>
</dbReference>
<comment type="similarity">
    <text evidence="1">Belongs to the glycosyl hydrolase 3 family.</text>
</comment>
<reference evidence="6" key="1">
    <citation type="journal article" date="2012" name="Science">
        <title>The Paleozoic origin of enzymatic lignin decomposition reconstructed from 31 fungal genomes.</title>
        <authorList>
            <person name="Floudas D."/>
            <person name="Binder M."/>
            <person name="Riley R."/>
            <person name="Barry K."/>
            <person name="Blanchette R.A."/>
            <person name="Henrissat B."/>
            <person name="Martinez A.T."/>
            <person name="Otillar R."/>
            <person name="Spatafora J.W."/>
            <person name="Yadav J.S."/>
            <person name="Aerts A."/>
            <person name="Benoit I."/>
            <person name="Boyd A."/>
            <person name="Carlson A."/>
            <person name="Copeland A."/>
            <person name="Coutinho P.M."/>
            <person name="de Vries R.P."/>
            <person name="Ferreira P."/>
            <person name="Findley K."/>
            <person name="Foster B."/>
            <person name="Gaskell J."/>
            <person name="Glotzer D."/>
            <person name="Gorecki P."/>
            <person name="Heitman J."/>
            <person name="Hesse C."/>
            <person name="Hori C."/>
            <person name="Igarashi K."/>
            <person name="Jurgens J.A."/>
            <person name="Kallen N."/>
            <person name="Kersten P."/>
            <person name="Kohler A."/>
            <person name="Kuees U."/>
            <person name="Kumar T.K.A."/>
            <person name="Kuo A."/>
            <person name="LaButti K."/>
            <person name="Larrondo L.F."/>
            <person name="Lindquist E."/>
            <person name="Ling A."/>
            <person name="Lombard V."/>
            <person name="Lucas S."/>
            <person name="Lundell T."/>
            <person name="Martin R."/>
            <person name="McLaughlin D.J."/>
            <person name="Morgenstern I."/>
            <person name="Morin E."/>
            <person name="Murat C."/>
            <person name="Nagy L.G."/>
            <person name="Nolan M."/>
            <person name="Ohm R.A."/>
            <person name="Patyshakuliyeva A."/>
            <person name="Rokas A."/>
            <person name="Ruiz-Duenas F.J."/>
            <person name="Sabat G."/>
            <person name="Salamov A."/>
            <person name="Samejima M."/>
            <person name="Schmutz J."/>
            <person name="Slot J.C."/>
            <person name="St John F."/>
            <person name="Stenlid J."/>
            <person name="Sun H."/>
            <person name="Sun S."/>
            <person name="Syed K."/>
            <person name="Tsang A."/>
            <person name="Wiebenga A."/>
            <person name="Young D."/>
            <person name="Pisabarro A."/>
            <person name="Eastwood D.C."/>
            <person name="Martin F."/>
            <person name="Cullen D."/>
            <person name="Grigoriev I.V."/>
            <person name="Hibbett D.S."/>
        </authorList>
    </citation>
    <scope>NUCLEOTIDE SEQUENCE [LARGE SCALE GENOMIC DNA]</scope>
    <source>
        <strain evidence="6">RWD-64-598 SS2</strain>
    </source>
</reference>
<protein>
    <recommendedName>
        <fullName evidence="4">Glycoside hydrolase family 3 N-terminal domain-containing protein</fullName>
    </recommendedName>
</protein>
<dbReference type="GO" id="GO:0004553">
    <property type="term" value="F:hydrolase activity, hydrolyzing O-glycosyl compounds"/>
    <property type="evidence" value="ECO:0007669"/>
    <property type="project" value="InterPro"/>
</dbReference>
<dbReference type="KEGG" id="cput:CONPUDRAFT_130068"/>
<proteinExistence type="inferred from homology"/>
<keyword evidence="6" id="KW-1185">Reference proteome</keyword>
<dbReference type="Pfam" id="PF00933">
    <property type="entry name" value="Glyco_hydro_3"/>
    <property type="match status" value="1"/>
</dbReference>
<evidence type="ECO:0000313" key="6">
    <source>
        <dbReference type="Proteomes" id="UP000053558"/>
    </source>
</evidence>
<dbReference type="GO" id="GO:0005975">
    <property type="term" value="P:carbohydrate metabolic process"/>
    <property type="evidence" value="ECO:0007669"/>
    <property type="project" value="InterPro"/>
</dbReference>
<dbReference type="InterPro" id="IPR036962">
    <property type="entry name" value="Glyco_hydro_3_N_sf"/>
</dbReference>
<evidence type="ECO:0000313" key="5">
    <source>
        <dbReference type="EMBL" id="EIW76982.1"/>
    </source>
</evidence>
<evidence type="ECO:0000259" key="4">
    <source>
        <dbReference type="Pfam" id="PF00933"/>
    </source>
</evidence>
<name>A0A5M3MCK2_CONPW</name>
<dbReference type="InterPro" id="IPR001764">
    <property type="entry name" value="Glyco_hydro_3_N"/>
</dbReference>
<comment type="caution">
    <text evidence="5">The sequence shown here is derived from an EMBL/GenBank/DDBJ whole genome shotgun (WGS) entry which is preliminary data.</text>
</comment>
<dbReference type="PANTHER" id="PTHR30480">
    <property type="entry name" value="BETA-HEXOSAMINIDASE-RELATED"/>
    <property type="match status" value="1"/>
</dbReference>
<dbReference type="GeneID" id="19200238"/>
<accession>A0A5M3MCK2</accession>
<dbReference type="InterPro" id="IPR050226">
    <property type="entry name" value="NagZ_Beta-hexosaminidase"/>
</dbReference>
<dbReference type="InterPro" id="IPR017853">
    <property type="entry name" value="GH"/>
</dbReference>
<dbReference type="RefSeq" id="XP_007773286.1">
    <property type="nucleotide sequence ID" value="XM_007775096.1"/>
</dbReference>
<sequence length="571" mass="60693">MSAELTDAQKREIGQHFVFGFHGHQVSDDVRKLIQEYYVGSIILMKRNVQSIKQVHALVQDLQRLAKDAGHERPLMIGIDQECGLVSAFSSTAQKSEAGTQFPGAMAIAATGDPNLAGECAKATGLEMKAAGINWAYSPVADVNSDPRNPVIGVRSFGDDAKQVGEYVAKVSQGLADAGIAPSPKHFPGHGDTHVDSHLALPVIDKSKDAILATELVPFIQAIQQNVATIMTGHMALPKLTGSDKLPCSLSRAITTDLLRGELKFDGVIVTDCLEMDAVVQEYGSEGGAVMSLQAGADIVMICHTMERHEGSVRKTYEAVSNGTLSMDELVASGRRIAKLKDEFAGTWNDVLDRSISDAEIAQLAKKNARLSAEAYARSTALVQGSVPHIDADKTVLVLFPETESLNKAVDDAEGVLRTKEGQVRNTAGPHYVAFADSVKRRRPNSKWIVYSPLSKTGGEIGAEVVGELKGGGLGAVIFVTRNADQSGWQLEYLRRVQEVASAASDGAATPIVMLASCGPYEVIGGSERVDGCSACVASFEYTPAALEAACAVILRERRAVGRVPVRGGGA</sequence>
<dbReference type="GO" id="GO:0009254">
    <property type="term" value="P:peptidoglycan turnover"/>
    <property type="evidence" value="ECO:0007669"/>
    <property type="project" value="TreeGrafter"/>
</dbReference>
<feature type="domain" description="Glycoside hydrolase family 3 N-terminal" evidence="4">
    <location>
        <begin position="25"/>
        <end position="340"/>
    </location>
</feature>
<dbReference type="Proteomes" id="UP000053558">
    <property type="component" value="Unassembled WGS sequence"/>
</dbReference>
<organism evidence="5 6">
    <name type="scientific">Coniophora puteana (strain RWD-64-598)</name>
    <name type="common">Brown rot fungus</name>
    <dbReference type="NCBI Taxonomy" id="741705"/>
    <lineage>
        <taxon>Eukaryota</taxon>
        <taxon>Fungi</taxon>
        <taxon>Dikarya</taxon>
        <taxon>Basidiomycota</taxon>
        <taxon>Agaricomycotina</taxon>
        <taxon>Agaricomycetes</taxon>
        <taxon>Agaricomycetidae</taxon>
        <taxon>Boletales</taxon>
        <taxon>Coniophorineae</taxon>
        <taxon>Coniophoraceae</taxon>
        <taxon>Coniophora</taxon>
    </lineage>
</organism>
<dbReference type="Gene3D" id="3.20.20.300">
    <property type="entry name" value="Glycoside hydrolase, family 3, N-terminal domain"/>
    <property type="match status" value="1"/>
</dbReference>
<keyword evidence="3" id="KW-0326">Glycosidase</keyword>
<evidence type="ECO:0000256" key="1">
    <source>
        <dbReference type="ARBA" id="ARBA00005336"/>
    </source>
</evidence>
<evidence type="ECO:0000256" key="3">
    <source>
        <dbReference type="ARBA" id="ARBA00023295"/>
    </source>
</evidence>
<dbReference type="SUPFAM" id="SSF51445">
    <property type="entry name" value="(Trans)glycosidases"/>
    <property type="match status" value="1"/>
</dbReference>